<accession>A0AA96LHQ1</accession>
<name>A0AA96LHQ1_9BACL</name>
<keyword evidence="3" id="KW-1185">Reference proteome</keyword>
<dbReference type="EMBL" id="CP130318">
    <property type="protein sequence ID" value="WNQ13986.1"/>
    <property type="molecule type" value="Genomic_DNA"/>
</dbReference>
<evidence type="ECO:0000313" key="2">
    <source>
        <dbReference type="EMBL" id="WNQ13986.1"/>
    </source>
</evidence>
<dbReference type="CDD" id="cd04301">
    <property type="entry name" value="NAT_SF"/>
    <property type="match status" value="1"/>
</dbReference>
<evidence type="ECO:0000259" key="1">
    <source>
        <dbReference type="PROSITE" id="PS51186"/>
    </source>
</evidence>
<dbReference type="InterPro" id="IPR000182">
    <property type="entry name" value="GNAT_dom"/>
</dbReference>
<dbReference type="PANTHER" id="PTHR43233:SF1">
    <property type="entry name" value="FAMILY N-ACETYLTRANSFERASE, PUTATIVE (AFU_ORTHOLOGUE AFUA_6G03350)-RELATED"/>
    <property type="match status" value="1"/>
</dbReference>
<dbReference type="AlphaFoldDB" id="A0AA96LHQ1"/>
<dbReference type="PANTHER" id="PTHR43233">
    <property type="entry name" value="FAMILY N-ACETYLTRANSFERASE, PUTATIVE (AFU_ORTHOLOGUE AFUA_6G03350)-RELATED"/>
    <property type="match status" value="1"/>
</dbReference>
<dbReference type="SUPFAM" id="SSF55729">
    <property type="entry name" value="Acyl-CoA N-acyltransferases (Nat)"/>
    <property type="match status" value="1"/>
</dbReference>
<dbReference type="KEGG" id="paun:MJA45_13495"/>
<dbReference type="Proteomes" id="UP001305702">
    <property type="component" value="Chromosome"/>
</dbReference>
<proteinExistence type="predicted"/>
<protein>
    <submittedName>
        <fullName evidence="2">GNAT family N-acetyltransferase</fullName>
    </submittedName>
</protein>
<sequence length="130" mass="14517">MPSSHYEILKTLWEAVGWGSVNVEMTEKSIANSVYGLVAISDGNVIGMGRIVGDGAMYYYIQDVAVLPEYQNKGVGRQMIEKLLKHIKDHCPGAAFVGLFASQGKEDFYERFGFKNYSPEMTGMFMVMDI</sequence>
<dbReference type="InterPro" id="IPR016181">
    <property type="entry name" value="Acyl_CoA_acyltransferase"/>
</dbReference>
<reference evidence="2 3" key="1">
    <citation type="submission" date="2022-02" db="EMBL/GenBank/DDBJ databases">
        <title>Paenibacillus sp. MBLB1776 Whole Genome Shotgun Sequencing.</title>
        <authorList>
            <person name="Hwang C.Y."/>
            <person name="Cho E.-S."/>
            <person name="Seo M.-J."/>
        </authorList>
    </citation>
    <scope>NUCLEOTIDE SEQUENCE [LARGE SCALE GENOMIC DNA]</scope>
    <source>
        <strain evidence="2 3">MBLB1776</strain>
    </source>
</reference>
<dbReference type="PROSITE" id="PS51186">
    <property type="entry name" value="GNAT"/>
    <property type="match status" value="1"/>
</dbReference>
<feature type="domain" description="N-acetyltransferase" evidence="1">
    <location>
        <begin position="1"/>
        <end position="130"/>
    </location>
</feature>
<dbReference type="GO" id="GO:0016747">
    <property type="term" value="F:acyltransferase activity, transferring groups other than amino-acyl groups"/>
    <property type="evidence" value="ECO:0007669"/>
    <property type="project" value="InterPro"/>
</dbReference>
<dbReference type="InterPro" id="IPR053144">
    <property type="entry name" value="Acetyltransferase_Butenolide"/>
</dbReference>
<dbReference type="Pfam" id="PF13673">
    <property type="entry name" value="Acetyltransf_10"/>
    <property type="match status" value="1"/>
</dbReference>
<dbReference type="RefSeq" id="WP_315607767.1">
    <property type="nucleotide sequence ID" value="NZ_CP130318.1"/>
</dbReference>
<dbReference type="Gene3D" id="3.40.630.30">
    <property type="match status" value="1"/>
</dbReference>
<gene>
    <name evidence="2" type="ORF">MJA45_13495</name>
</gene>
<evidence type="ECO:0000313" key="3">
    <source>
        <dbReference type="Proteomes" id="UP001305702"/>
    </source>
</evidence>
<organism evidence="2 3">
    <name type="scientific">Paenibacillus aurantius</name>
    <dbReference type="NCBI Taxonomy" id="2918900"/>
    <lineage>
        <taxon>Bacteria</taxon>
        <taxon>Bacillati</taxon>
        <taxon>Bacillota</taxon>
        <taxon>Bacilli</taxon>
        <taxon>Bacillales</taxon>
        <taxon>Paenibacillaceae</taxon>
        <taxon>Paenibacillus</taxon>
    </lineage>
</organism>